<name>A0A9Q3JCA5_9BASI</name>
<dbReference type="EMBL" id="AVOT02068099">
    <property type="protein sequence ID" value="MBW0559436.1"/>
    <property type="molecule type" value="Genomic_DNA"/>
</dbReference>
<keyword evidence="2" id="KW-1185">Reference proteome</keyword>
<sequence>MDVNTNSDNTPVQIKAFTCYPSGDIKLYTLTRMESCWLPENRALWTHRAEPLFVMSPPTFPVIFHSCPTYVYMDDEIFRNSLLQQNDIKKEEVDQIKLLGHPKEEENSHSSIIIHFTNRPLAHQILQGDLIIDENFMRAMTYTPVPPKCFNFLETGH</sequence>
<evidence type="ECO:0000313" key="2">
    <source>
        <dbReference type="Proteomes" id="UP000765509"/>
    </source>
</evidence>
<protein>
    <submittedName>
        <fullName evidence="1">Uncharacterized protein</fullName>
    </submittedName>
</protein>
<accession>A0A9Q3JCA5</accession>
<dbReference type="AlphaFoldDB" id="A0A9Q3JCA5"/>
<gene>
    <name evidence="1" type="ORF">O181_099151</name>
</gene>
<evidence type="ECO:0000313" key="1">
    <source>
        <dbReference type="EMBL" id="MBW0559436.1"/>
    </source>
</evidence>
<dbReference type="OrthoDB" id="4230923at2759"/>
<reference evidence="1" key="1">
    <citation type="submission" date="2021-03" db="EMBL/GenBank/DDBJ databases">
        <title>Draft genome sequence of rust myrtle Austropuccinia psidii MF-1, a brazilian biotype.</title>
        <authorList>
            <person name="Quecine M.C."/>
            <person name="Pachon D.M.R."/>
            <person name="Bonatelli M.L."/>
            <person name="Correr F.H."/>
            <person name="Franceschini L.M."/>
            <person name="Leite T.F."/>
            <person name="Margarido G.R.A."/>
            <person name="Almeida C.A."/>
            <person name="Ferrarezi J.A."/>
            <person name="Labate C.A."/>
        </authorList>
    </citation>
    <scope>NUCLEOTIDE SEQUENCE</scope>
    <source>
        <strain evidence="1">MF-1</strain>
    </source>
</reference>
<proteinExistence type="predicted"/>
<comment type="caution">
    <text evidence="1">The sequence shown here is derived from an EMBL/GenBank/DDBJ whole genome shotgun (WGS) entry which is preliminary data.</text>
</comment>
<organism evidence="1 2">
    <name type="scientific">Austropuccinia psidii MF-1</name>
    <dbReference type="NCBI Taxonomy" id="1389203"/>
    <lineage>
        <taxon>Eukaryota</taxon>
        <taxon>Fungi</taxon>
        <taxon>Dikarya</taxon>
        <taxon>Basidiomycota</taxon>
        <taxon>Pucciniomycotina</taxon>
        <taxon>Pucciniomycetes</taxon>
        <taxon>Pucciniales</taxon>
        <taxon>Sphaerophragmiaceae</taxon>
        <taxon>Austropuccinia</taxon>
    </lineage>
</organism>
<dbReference type="Proteomes" id="UP000765509">
    <property type="component" value="Unassembled WGS sequence"/>
</dbReference>